<dbReference type="AlphaFoldDB" id="A0A2C5YW49"/>
<feature type="compositionally biased region" description="Basic and acidic residues" evidence="1">
    <location>
        <begin position="14"/>
        <end position="24"/>
    </location>
</feature>
<gene>
    <name evidence="2" type="ORF">CDD80_3572</name>
</gene>
<proteinExistence type="predicted"/>
<sequence length="156" mass="17437">MASISAPTSQPHFQTHDPLADDAPRSCQTESRNGQHKLVISPPMPVADQGRRRWRHLPTGRAKQNVRRRTTDAMALRHFLLLFFGSRLSALFRHVGGETCQRWALVRRAGVNVDCSEGRAAAAPTTLYFKPRFQKAPHPSVLRTARVPILVSPLSL</sequence>
<dbReference type="Proteomes" id="UP000226431">
    <property type="component" value="Unassembled WGS sequence"/>
</dbReference>
<reference evidence="2 3" key="1">
    <citation type="submission" date="2017-06" db="EMBL/GenBank/DDBJ databases">
        <title>Ant-infecting Ophiocordyceps genomes reveal a high diversity of potential behavioral manipulation genes and a possible major role for enterotoxins.</title>
        <authorList>
            <person name="De Bekker C."/>
            <person name="Evans H.C."/>
            <person name="Brachmann A."/>
            <person name="Hughes D.P."/>
        </authorList>
    </citation>
    <scope>NUCLEOTIDE SEQUENCE [LARGE SCALE GENOMIC DNA]</scope>
    <source>
        <strain evidence="2 3">Map16</strain>
    </source>
</reference>
<feature type="compositionally biased region" description="Polar residues" evidence="1">
    <location>
        <begin position="1"/>
        <end position="13"/>
    </location>
</feature>
<accession>A0A2C5YW49</accession>
<evidence type="ECO:0000313" key="3">
    <source>
        <dbReference type="Proteomes" id="UP000226431"/>
    </source>
</evidence>
<comment type="caution">
    <text evidence="2">The sequence shown here is derived from an EMBL/GenBank/DDBJ whole genome shotgun (WGS) entry which is preliminary data.</text>
</comment>
<dbReference type="EMBL" id="NJES01000318">
    <property type="protein sequence ID" value="PHH73785.1"/>
    <property type="molecule type" value="Genomic_DNA"/>
</dbReference>
<evidence type="ECO:0000256" key="1">
    <source>
        <dbReference type="SAM" id="MobiDB-lite"/>
    </source>
</evidence>
<organism evidence="2 3">
    <name type="scientific">Ophiocordyceps camponoti-rufipedis</name>
    <dbReference type="NCBI Taxonomy" id="2004952"/>
    <lineage>
        <taxon>Eukaryota</taxon>
        <taxon>Fungi</taxon>
        <taxon>Dikarya</taxon>
        <taxon>Ascomycota</taxon>
        <taxon>Pezizomycotina</taxon>
        <taxon>Sordariomycetes</taxon>
        <taxon>Hypocreomycetidae</taxon>
        <taxon>Hypocreales</taxon>
        <taxon>Ophiocordycipitaceae</taxon>
        <taxon>Ophiocordyceps</taxon>
    </lineage>
</organism>
<feature type="region of interest" description="Disordered" evidence="1">
    <location>
        <begin position="1"/>
        <end position="51"/>
    </location>
</feature>
<name>A0A2C5YW49_9HYPO</name>
<protein>
    <submittedName>
        <fullName evidence="2">Uncharacterized protein</fullName>
    </submittedName>
</protein>
<evidence type="ECO:0000313" key="2">
    <source>
        <dbReference type="EMBL" id="PHH73785.1"/>
    </source>
</evidence>
<keyword evidence="3" id="KW-1185">Reference proteome</keyword>